<accession>A0A9N7VBR8</accession>
<organism evidence="2 3">
    <name type="scientific">Pleuronectes platessa</name>
    <name type="common">European plaice</name>
    <dbReference type="NCBI Taxonomy" id="8262"/>
    <lineage>
        <taxon>Eukaryota</taxon>
        <taxon>Metazoa</taxon>
        <taxon>Chordata</taxon>
        <taxon>Craniata</taxon>
        <taxon>Vertebrata</taxon>
        <taxon>Euteleostomi</taxon>
        <taxon>Actinopterygii</taxon>
        <taxon>Neopterygii</taxon>
        <taxon>Teleostei</taxon>
        <taxon>Neoteleostei</taxon>
        <taxon>Acanthomorphata</taxon>
        <taxon>Carangaria</taxon>
        <taxon>Pleuronectiformes</taxon>
        <taxon>Pleuronectoidei</taxon>
        <taxon>Pleuronectidae</taxon>
        <taxon>Pleuronectes</taxon>
    </lineage>
</organism>
<comment type="caution">
    <text evidence="2">The sequence shown here is derived from an EMBL/GenBank/DDBJ whole genome shotgun (WGS) entry which is preliminary data.</text>
</comment>
<evidence type="ECO:0000313" key="3">
    <source>
        <dbReference type="Proteomes" id="UP001153269"/>
    </source>
</evidence>
<dbReference type="AlphaFoldDB" id="A0A9N7VBR8"/>
<evidence type="ECO:0000256" key="1">
    <source>
        <dbReference type="SAM" id="MobiDB-lite"/>
    </source>
</evidence>
<sequence length="151" mass="16278">MESVEPREAQRRRSRLFICSAGRADLGSVYLLMHTCLVPVSDRGGDTAPGPGAAAPCRLAADWQPLLSQRDAAAPRTRRARTASPTAPAMRTTLSRCPFAACITWWCSPLLHQLLPPVKGHPPPDCSRCCGRSSRTSCPPPAAERERSSCA</sequence>
<feature type="region of interest" description="Disordered" evidence="1">
    <location>
        <begin position="132"/>
        <end position="151"/>
    </location>
</feature>
<gene>
    <name evidence="2" type="ORF">PLEPLA_LOCUS34277</name>
</gene>
<dbReference type="EMBL" id="CADEAL010003920">
    <property type="protein sequence ID" value="CAB1446552.1"/>
    <property type="molecule type" value="Genomic_DNA"/>
</dbReference>
<reference evidence="2" key="1">
    <citation type="submission" date="2020-03" db="EMBL/GenBank/DDBJ databases">
        <authorList>
            <person name="Weist P."/>
        </authorList>
    </citation>
    <scope>NUCLEOTIDE SEQUENCE</scope>
</reference>
<protein>
    <submittedName>
        <fullName evidence="2">Uncharacterized protein</fullName>
    </submittedName>
</protein>
<keyword evidence="3" id="KW-1185">Reference proteome</keyword>
<name>A0A9N7VBR8_PLEPL</name>
<evidence type="ECO:0000313" key="2">
    <source>
        <dbReference type="EMBL" id="CAB1446552.1"/>
    </source>
</evidence>
<dbReference type="Proteomes" id="UP001153269">
    <property type="component" value="Unassembled WGS sequence"/>
</dbReference>
<proteinExistence type="predicted"/>